<protein>
    <submittedName>
        <fullName evidence="1">Polyketide synthase protein</fullName>
    </submittedName>
</protein>
<name>A0ACB9YGW7_9PEZI</name>
<evidence type="ECO:0000313" key="2">
    <source>
        <dbReference type="Proteomes" id="UP001497700"/>
    </source>
</evidence>
<organism evidence="1 2">
    <name type="scientific">Hypoxylon rubiginosum</name>
    <dbReference type="NCBI Taxonomy" id="110542"/>
    <lineage>
        <taxon>Eukaryota</taxon>
        <taxon>Fungi</taxon>
        <taxon>Dikarya</taxon>
        <taxon>Ascomycota</taxon>
        <taxon>Pezizomycotina</taxon>
        <taxon>Sordariomycetes</taxon>
        <taxon>Xylariomycetidae</taxon>
        <taxon>Xylariales</taxon>
        <taxon>Hypoxylaceae</taxon>
        <taxon>Hypoxylon</taxon>
    </lineage>
</organism>
<comment type="caution">
    <text evidence="1">The sequence shown here is derived from an EMBL/GenBank/DDBJ whole genome shotgun (WGS) entry which is preliminary data.</text>
</comment>
<keyword evidence="2" id="KW-1185">Reference proteome</keyword>
<dbReference type="Proteomes" id="UP001497700">
    <property type="component" value="Unassembled WGS sequence"/>
</dbReference>
<sequence>MAPQANQVEDRVKITLTPTEETLMAPLIARARDAESPQPVLNDVYSLQILSRIDHDVEKFQIDDNKATMHTLRALCLDKWTAEFLATNPHSTVVHLGCGLDSRWQRLQPDLCTVRWIDVDLPDVIELRRKLIPNPEGEYSLLAADAAEEAWLKQIPADRPTVVICQGLLMYLEEEVGKDLIQRLVEHFKSGQLIIDCIGTIALSLQDRIEVIRATGSSFKWGIDEPKTLESLHPQLKMLECLGPADLTGFSRMPLGTRLMLSTYSYLPWFRYLSSYVRFIF</sequence>
<reference evidence="1 2" key="1">
    <citation type="journal article" date="2022" name="New Phytol.">
        <title>Ecological generalism drives hyperdiversity of secondary metabolite gene clusters in xylarialean endophytes.</title>
        <authorList>
            <person name="Franco M.E.E."/>
            <person name="Wisecaver J.H."/>
            <person name="Arnold A.E."/>
            <person name="Ju Y.M."/>
            <person name="Slot J.C."/>
            <person name="Ahrendt S."/>
            <person name="Moore L.P."/>
            <person name="Eastman K.E."/>
            <person name="Scott K."/>
            <person name="Konkel Z."/>
            <person name="Mondo S.J."/>
            <person name="Kuo A."/>
            <person name="Hayes R.D."/>
            <person name="Haridas S."/>
            <person name="Andreopoulos B."/>
            <person name="Riley R."/>
            <person name="LaButti K."/>
            <person name="Pangilinan J."/>
            <person name="Lipzen A."/>
            <person name="Amirebrahimi M."/>
            <person name="Yan J."/>
            <person name="Adam C."/>
            <person name="Keymanesh K."/>
            <person name="Ng V."/>
            <person name="Louie K."/>
            <person name="Northen T."/>
            <person name="Drula E."/>
            <person name="Henrissat B."/>
            <person name="Hsieh H.M."/>
            <person name="Youens-Clark K."/>
            <person name="Lutzoni F."/>
            <person name="Miadlikowska J."/>
            <person name="Eastwood D.C."/>
            <person name="Hamelin R.C."/>
            <person name="Grigoriev I.V."/>
            <person name="U'Ren J.M."/>
        </authorList>
    </citation>
    <scope>NUCLEOTIDE SEQUENCE [LARGE SCALE GENOMIC DNA]</scope>
    <source>
        <strain evidence="1 2">CBS 119005</strain>
    </source>
</reference>
<proteinExistence type="predicted"/>
<evidence type="ECO:0000313" key="1">
    <source>
        <dbReference type="EMBL" id="KAI4858700.1"/>
    </source>
</evidence>
<dbReference type="EMBL" id="MU393699">
    <property type="protein sequence ID" value="KAI4858700.1"/>
    <property type="molecule type" value="Genomic_DNA"/>
</dbReference>
<gene>
    <name evidence="1" type="ORF">F4820DRAFT_206985</name>
</gene>
<accession>A0ACB9YGW7</accession>